<evidence type="ECO:0000259" key="2">
    <source>
        <dbReference type="Pfam" id="PF02771"/>
    </source>
</evidence>
<dbReference type="InterPro" id="IPR006091">
    <property type="entry name" value="Acyl-CoA_Oxase/DH_mid-dom"/>
</dbReference>
<reference evidence="3" key="1">
    <citation type="submission" date="2022-12" db="EMBL/GenBank/DDBJ databases">
        <title>Clostridium sp. nov., isolated from industrial wastewater.</title>
        <authorList>
            <person name="Jiayan W."/>
        </authorList>
    </citation>
    <scope>NUCLEOTIDE SEQUENCE</scope>
    <source>
        <strain evidence="3">ZC22-4</strain>
    </source>
</reference>
<protein>
    <submittedName>
        <fullName evidence="3">Acyl-CoA dehydrogenase family protein</fullName>
    </submittedName>
</protein>
<dbReference type="PANTHER" id="PTHR43884:SF12">
    <property type="entry name" value="ISOVALERYL-COA DEHYDROGENASE, MITOCHONDRIAL-RELATED"/>
    <property type="match status" value="1"/>
</dbReference>
<gene>
    <name evidence="3" type="ORF">OW729_16130</name>
</gene>
<dbReference type="PANTHER" id="PTHR43884">
    <property type="entry name" value="ACYL-COA DEHYDROGENASE"/>
    <property type="match status" value="1"/>
</dbReference>
<name>A0ABT4DCV5_9CLOT</name>
<dbReference type="InterPro" id="IPR037069">
    <property type="entry name" value="AcylCoA_DH/ox_N_sf"/>
</dbReference>
<dbReference type="Gene3D" id="1.20.140.10">
    <property type="entry name" value="Butyryl-CoA Dehydrogenase, subunit A, domain 3"/>
    <property type="match status" value="1"/>
</dbReference>
<organism evidence="3 4">
    <name type="scientific">Clostridium brassicae</name>
    <dbReference type="NCBI Taxonomy" id="2999072"/>
    <lineage>
        <taxon>Bacteria</taxon>
        <taxon>Bacillati</taxon>
        <taxon>Bacillota</taxon>
        <taxon>Clostridia</taxon>
        <taxon>Eubacteriales</taxon>
        <taxon>Clostridiaceae</taxon>
        <taxon>Clostridium</taxon>
    </lineage>
</organism>
<sequence length="254" mass="27950">MNISSEELILKAKNFTKENIKPIAKELDESNRCPKELFDPMRKLGFFRAQYPLEYGGYDMDYKSAFYILKEIAKGSAGISLLYVVHWMATDVLLKYGTESQKKKYLKDLVEGKKIAAYSISEATAGSDAAGIKTVAEKVENGWKINGTKYFVTNGGIADLYFVMCKTSPNKGAKGISLFIVDKETYGLDVTYYAEKMGFRSSATTNLVLKDCIVSEDNLLGKEDKGFEIVLDGLVGGRLGMSAIGIGIGEVALE</sequence>
<dbReference type="Pfam" id="PF02770">
    <property type="entry name" value="Acyl-CoA_dh_M"/>
    <property type="match status" value="1"/>
</dbReference>
<dbReference type="Gene3D" id="2.40.110.10">
    <property type="entry name" value="Butyryl-CoA Dehydrogenase, subunit A, domain 2"/>
    <property type="match status" value="1"/>
</dbReference>
<dbReference type="Proteomes" id="UP001144612">
    <property type="component" value="Unassembled WGS sequence"/>
</dbReference>
<dbReference type="RefSeq" id="WP_268062583.1">
    <property type="nucleotide sequence ID" value="NZ_JAPQFJ010000021.1"/>
</dbReference>
<dbReference type="Pfam" id="PF02771">
    <property type="entry name" value="Acyl-CoA_dh_N"/>
    <property type="match status" value="1"/>
</dbReference>
<proteinExistence type="predicted"/>
<evidence type="ECO:0000313" key="4">
    <source>
        <dbReference type="Proteomes" id="UP001144612"/>
    </source>
</evidence>
<feature type="domain" description="Acyl-CoA oxidase/dehydrogenase middle" evidence="1">
    <location>
        <begin position="117"/>
        <end position="212"/>
    </location>
</feature>
<keyword evidence="4" id="KW-1185">Reference proteome</keyword>
<dbReference type="SUPFAM" id="SSF56645">
    <property type="entry name" value="Acyl-CoA dehydrogenase NM domain-like"/>
    <property type="match status" value="1"/>
</dbReference>
<dbReference type="EMBL" id="JAPQFJ010000021">
    <property type="protein sequence ID" value="MCY6960146.1"/>
    <property type="molecule type" value="Genomic_DNA"/>
</dbReference>
<dbReference type="InterPro" id="IPR046373">
    <property type="entry name" value="Acyl-CoA_Oxase/DH_mid-dom_sf"/>
</dbReference>
<dbReference type="Gene3D" id="1.10.540.10">
    <property type="entry name" value="Acyl-CoA dehydrogenase/oxidase, N-terminal domain"/>
    <property type="match status" value="1"/>
</dbReference>
<comment type="caution">
    <text evidence="3">The sequence shown here is derived from an EMBL/GenBank/DDBJ whole genome shotgun (WGS) entry which is preliminary data.</text>
</comment>
<dbReference type="InterPro" id="IPR009100">
    <property type="entry name" value="AcylCoA_DH/oxidase_NM_dom_sf"/>
</dbReference>
<dbReference type="InterPro" id="IPR013786">
    <property type="entry name" value="AcylCoA_DH/ox_N"/>
</dbReference>
<feature type="domain" description="Acyl-CoA dehydrogenase/oxidase N-terminal" evidence="2">
    <location>
        <begin position="7"/>
        <end position="113"/>
    </location>
</feature>
<evidence type="ECO:0000313" key="3">
    <source>
        <dbReference type="EMBL" id="MCY6960146.1"/>
    </source>
</evidence>
<accession>A0ABT4DCV5</accession>
<evidence type="ECO:0000259" key="1">
    <source>
        <dbReference type="Pfam" id="PF02770"/>
    </source>
</evidence>